<evidence type="ECO:0000313" key="1">
    <source>
        <dbReference type="EMBL" id="KII74788.1"/>
    </source>
</evidence>
<sequence length="160" mass="18413">MCMRVAETIRIYSKKTAIIEACEEKIKTLTIEVNLHSQKLEKVSIQDNNQSCNAIQSMESRRDCRNDQRTLRNDRDVMFSLSTHHQMDELPGIRKSVVTVLDNISEDVDDVSEILAFGHETVMFPPKNGYPRYQIKNFQCLFTINQGTTDIISPEIELTC</sequence>
<gene>
    <name evidence="1" type="ORF">RF11_06581</name>
</gene>
<reference evidence="1 2" key="1">
    <citation type="journal article" date="2014" name="Genome Biol. Evol.">
        <title>The genome of the myxosporean Thelohanellus kitauei shows adaptations to nutrient acquisition within its fish host.</title>
        <authorList>
            <person name="Yang Y."/>
            <person name="Xiong J."/>
            <person name="Zhou Z."/>
            <person name="Huo F."/>
            <person name="Miao W."/>
            <person name="Ran C."/>
            <person name="Liu Y."/>
            <person name="Zhang J."/>
            <person name="Feng J."/>
            <person name="Wang M."/>
            <person name="Wang M."/>
            <person name="Wang L."/>
            <person name="Yao B."/>
        </authorList>
    </citation>
    <scope>NUCLEOTIDE SEQUENCE [LARGE SCALE GENOMIC DNA]</scope>
    <source>
        <strain evidence="1">Wuqing</strain>
    </source>
</reference>
<dbReference type="Proteomes" id="UP000031668">
    <property type="component" value="Unassembled WGS sequence"/>
</dbReference>
<evidence type="ECO:0000313" key="2">
    <source>
        <dbReference type="Proteomes" id="UP000031668"/>
    </source>
</evidence>
<organism evidence="1 2">
    <name type="scientific">Thelohanellus kitauei</name>
    <name type="common">Myxosporean</name>
    <dbReference type="NCBI Taxonomy" id="669202"/>
    <lineage>
        <taxon>Eukaryota</taxon>
        <taxon>Metazoa</taxon>
        <taxon>Cnidaria</taxon>
        <taxon>Myxozoa</taxon>
        <taxon>Myxosporea</taxon>
        <taxon>Bivalvulida</taxon>
        <taxon>Platysporina</taxon>
        <taxon>Myxobolidae</taxon>
        <taxon>Thelohanellus</taxon>
    </lineage>
</organism>
<dbReference type="EMBL" id="JWZT01000263">
    <property type="protein sequence ID" value="KII74788.1"/>
    <property type="molecule type" value="Genomic_DNA"/>
</dbReference>
<keyword evidence="2" id="KW-1185">Reference proteome</keyword>
<dbReference type="AlphaFoldDB" id="A0A0C2JYW8"/>
<protein>
    <submittedName>
        <fullName evidence="1">Uncharacterized protein</fullName>
    </submittedName>
</protein>
<accession>A0A0C2JYW8</accession>
<comment type="caution">
    <text evidence="1">The sequence shown here is derived from an EMBL/GenBank/DDBJ whole genome shotgun (WGS) entry which is preliminary data.</text>
</comment>
<name>A0A0C2JYW8_THEKT</name>
<proteinExistence type="predicted"/>